<evidence type="ECO:0000313" key="5">
    <source>
        <dbReference type="EMBL" id="WGZ95460.1"/>
    </source>
</evidence>
<dbReference type="EMBL" id="CP124756">
    <property type="protein sequence ID" value="WGZ95460.1"/>
    <property type="molecule type" value="Genomic_DNA"/>
</dbReference>
<protein>
    <recommendedName>
        <fullName evidence="2">CRISPR system Cms protein Csm4</fullName>
    </recommendedName>
</protein>
<evidence type="ECO:0000256" key="2">
    <source>
        <dbReference type="ARBA" id="ARBA00016109"/>
    </source>
</evidence>
<reference evidence="5" key="2">
    <citation type="submission" date="2023-04" db="EMBL/GenBank/DDBJ databases">
        <authorList>
            <person name="Beletskiy A.V."/>
            <person name="Mardanov A.V."/>
            <person name="Ravin N.V."/>
        </authorList>
    </citation>
    <scope>NUCLEOTIDE SEQUENCE</scope>
    <source>
        <strain evidence="5">GKL-02</strain>
    </source>
</reference>
<proteinExistence type="inferred from homology"/>
<gene>
    <name evidence="5" type="ORF">QJT81_05595</name>
</gene>
<dbReference type="GO" id="GO:0003723">
    <property type="term" value="F:RNA binding"/>
    <property type="evidence" value="ECO:0007669"/>
    <property type="project" value="UniProtKB-KW"/>
</dbReference>
<dbReference type="InterPro" id="IPR005510">
    <property type="entry name" value="Csm4"/>
</dbReference>
<dbReference type="NCBIfam" id="TIGR01903">
    <property type="entry name" value="cas5_csm4"/>
    <property type="match status" value="1"/>
</dbReference>
<keyword evidence="4" id="KW-0051">Antiviral defense</keyword>
<dbReference type="GO" id="GO:0051607">
    <property type="term" value="P:defense response to virus"/>
    <property type="evidence" value="ECO:0007669"/>
    <property type="project" value="UniProtKB-KW"/>
</dbReference>
<comment type="similarity">
    <text evidence="1">Belongs to the CRISPR-associated Csm4 family.</text>
</comment>
<reference evidence="5" key="1">
    <citation type="journal article" date="2023" name="Int. J. Mol. Sci.">
        <title>Metagenomics Revealed a New Genus 'Candidatus Thiocaldithrix dubininis' gen. nov., sp. nov. and a New Species 'Candidatus Thiothrix putei' sp. nov. in the Family Thiotrichaceae, Some Members of Which Have Traits of Both Na+- and H+-Motive Energetics.</title>
        <authorList>
            <person name="Ravin N.V."/>
            <person name="Muntyan M.S."/>
            <person name="Smolyakov D.D."/>
            <person name="Rudenko T.S."/>
            <person name="Beletsky A.V."/>
            <person name="Mardanov A.V."/>
            <person name="Grabovich M.Y."/>
        </authorList>
    </citation>
    <scope>NUCLEOTIDE SEQUENCE</scope>
    <source>
        <strain evidence="5">GKL-02</strain>
    </source>
</reference>
<dbReference type="Proteomes" id="UP001301326">
    <property type="component" value="Chromosome"/>
</dbReference>
<dbReference type="KEGG" id="tput:QJT81_05595"/>
<name>A0AA95KP05_9GAMM</name>
<accession>A0AA95KP05</accession>
<sequence>MQTLTLTLRPLSAFGTLPLGDTLFGQLCWLLRDGTGEGKLTELLDGYTTSKPFAVVSDALPHGYVPRPNVPLYFFQQVKDADRKAVKKQAWLPLNALDKPFADWLSVCEAKDFIEEHLQQHNSISRLTGTTGDGFAPYALDQHWYKADTLLDVHVVFDESKLTAETLKQLFEQMGNVGFGRDASVGLGKFEVQATTTQAMPANPNANAVLTLAPSAPQGLNFDAANSYYQLFTRFGRHGGQAAQAGKPFKTPVLLAKTGAVFSSTQFSATTTFIGKGLGGNGQLSKQIPETVQQGYAPVIPIHFEPVEQA</sequence>
<evidence type="ECO:0000256" key="4">
    <source>
        <dbReference type="ARBA" id="ARBA00023118"/>
    </source>
</evidence>
<organism evidence="5">
    <name type="scientific">Candidatus Thiothrix putei</name>
    <dbReference type="NCBI Taxonomy" id="3080811"/>
    <lineage>
        <taxon>Bacteria</taxon>
        <taxon>Pseudomonadati</taxon>
        <taxon>Pseudomonadota</taxon>
        <taxon>Gammaproteobacteria</taxon>
        <taxon>Thiotrichales</taxon>
        <taxon>Thiotrichaceae</taxon>
        <taxon>Thiothrix</taxon>
    </lineage>
</organism>
<dbReference type="AlphaFoldDB" id="A0AA95KP05"/>
<keyword evidence="3" id="KW-0694">RNA-binding</keyword>
<evidence type="ECO:0000256" key="3">
    <source>
        <dbReference type="ARBA" id="ARBA00022884"/>
    </source>
</evidence>
<evidence type="ECO:0000256" key="1">
    <source>
        <dbReference type="ARBA" id="ARBA00005772"/>
    </source>
</evidence>